<evidence type="ECO:0000313" key="1">
    <source>
        <dbReference type="EMBL" id="EHK50805.1"/>
    </source>
</evidence>
<dbReference type="EMBL" id="ABDG02000012">
    <property type="protein sequence ID" value="EHK50805.1"/>
    <property type="molecule type" value="Genomic_DNA"/>
</dbReference>
<protein>
    <submittedName>
        <fullName evidence="1">Uncharacterized protein</fullName>
    </submittedName>
</protein>
<sequence length="145" mass="16420">MRDKRAPRGKVFNFKPQLEWSDGTAQQVHLSSLYRSHMVVVLGKALQRPPGWVRIATVTPTLPATFDSNHYLPIYPTGKHQKGGVQLKLCGSFDGQTILRLLSYVKVDEIEEVPLEILSEIYRSDGLSISLQEKSFGPLQHYSRK</sequence>
<dbReference type="Proteomes" id="UP000005426">
    <property type="component" value="Unassembled WGS sequence"/>
</dbReference>
<reference evidence="1 2" key="1">
    <citation type="journal article" date="2011" name="Genome Biol.">
        <title>Comparative genome sequence analysis underscores mycoparasitism as the ancestral life style of Trichoderma.</title>
        <authorList>
            <person name="Kubicek C.P."/>
            <person name="Herrera-Estrella A."/>
            <person name="Seidl-Seiboth V."/>
            <person name="Martinez D.A."/>
            <person name="Druzhinina I.S."/>
            <person name="Thon M."/>
            <person name="Zeilinger S."/>
            <person name="Casas-Flores S."/>
            <person name="Horwitz B.A."/>
            <person name="Mukherjee P.K."/>
            <person name="Mukherjee M."/>
            <person name="Kredics L."/>
            <person name="Alcaraz L.D."/>
            <person name="Aerts A."/>
            <person name="Antal Z."/>
            <person name="Atanasova L."/>
            <person name="Cervantes-Badillo M.G."/>
            <person name="Challacombe J."/>
            <person name="Chertkov O."/>
            <person name="McCluskey K."/>
            <person name="Coulpier F."/>
            <person name="Deshpande N."/>
            <person name="von Doehren H."/>
            <person name="Ebbole D.J."/>
            <person name="Esquivel-Naranjo E.U."/>
            <person name="Fekete E."/>
            <person name="Flipphi M."/>
            <person name="Glaser F."/>
            <person name="Gomez-Rodriguez E.Y."/>
            <person name="Gruber S."/>
            <person name="Han C."/>
            <person name="Henrissat B."/>
            <person name="Hermosa R."/>
            <person name="Hernandez-Onate M."/>
            <person name="Karaffa L."/>
            <person name="Kosti I."/>
            <person name="Le Crom S."/>
            <person name="Lindquist E."/>
            <person name="Lucas S."/>
            <person name="Luebeck M."/>
            <person name="Luebeck P.S."/>
            <person name="Margeot A."/>
            <person name="Metz B."/>
            <person name="Misra M."/>
            <person name="Nevalainen H."/>
            <person name="Omann M."/>
            <person name="Packer N."/>
            <person name="Perrone G."/>
            <person name="Uresti-Rivera E.E."/>
            <person name="Salamov A."/>
            <person name="Schmoll M."/>
            <person name="Seiboth B."/>
            <person name="Shapiro H."/>
            <person name="Sukno S."/>
            <person name="Tamayo-Ramos J.A."/>
            <person name="Tisch D."/>
            <person name="Wiest A."/>
            <person name="Wilkinson H.H."/>
            <person name="Zhang M."/>
            <person name="Coutinho P.M."/>
            <person name="Kenerley C.M."/>
            <person name="Monte E."/>
            <person name="Baker S.E."/>
            <person name="Grigoriev I.V."/>
        </authorList>
    </citation>
    <scope>NUCLEOTIDE SEQUENCE [LARGE SCALE GENOMIC DNA]</scope>
    <source>
        <strain evidence="2">ATCC 20476 / IMI 206040</strain>
    </source>
</reference>
<dbReference type="OMA" id="MKERPES"/>
<evidence type="ECO:0000313" key="2">
    <source>
        <dbReference type="Proteomes" id="UP000005426"/>
    </source>
</evidence>
<dbReference type="OrthoDB" id="5238973at2759"/>
<proteinExistence type="predicted"/>
<organism evidence="1 2">
    <name type="scientific">Hypocrea atroviridis (strain ATCC 20476 / IMI 206040)</name>
    <name type="common">Trichoderma atroviride</name>
    <dbReference type="NCBI Taxonomy" id="452589"/>
    <lineage>
        <taxon>Eukaryota</taxon>
        <taxon>Fungi</taxon>
        <taxon>Dikarya</taxon>
        <taxon>Ascomycota</taxon>
        <taxon>Pezizomycotina</taxon>
        <taxon>Sordariomycetes</taxon>
        <taxon>Hypocreomycetidae</taxon>
        <taxon>Hypocreales</taxon>
        <taxon>Hypocreaceae</taxon>
        <taxon>Trichoderma</taxon>
    </lineage>
</organism>
<dbReference type="AlphaFoldDB" id="G9NES4"/>
<comment type="caution">
    <text evidence="1">The sequence shown here is derived from an EMBL/GenBank/DDBJ whole genome shotgun (WGS) entry which is preliminary data.</text>
</comment>
<gene>
    <name evidence="1" type="ORF">TRIATDRAFT_296879</name>
</gene>
<accession>G9NES4</accession>
<dbReference type="HOGENOM" id="CLU_1972052_0_0_1"/>
<keyword evidence="2" id="KW-1185">Reference proteome</keyword>
<name>G9NES4_HYPAI</name>